<sequence length="595" mass="65263">GKLVIYALDLLSNSDVNNPVSIYPDYSELIRRELGPTTIKKVFQATTNELTLVFSMSSLPSYYSSTKFQNTSIIDLNQGIVESRASLEALYTDSTQTELKLSTTQLKLNETQKVIDTVVHASISAELKKELAKAQALLDKITMTLKIPAELVNDHKNEQSHTITGSTYPNSFVQFSGIADFPEGTLYSEVADDTRKYQIRADNDGKFTYSLPEGKYFKEYETVTVFSMLRGKTASQVRVIKDTVPPEQPVLNPIKDADGTISGQAESGSTVNIYDKGNETLFLTGKADSNGQFSIPVPAAKKPIIPYKVYYSTSTDAAGNTSVASDTQVVADTTAPKAEAVKQALTLGNPLPAVDKMLKNISDNAGIGADNLTIKMTKVPDISQTGYKTAEITLTDRAGNFLVVVVPITVKDELTMIDSNHLLKADDFSALAIDLPETAEEQRQFVLTHGQVEAWKLATGQMINDELTYNQGTLKKQPGVYTITVEIGSLKRVFKVTLLEGSLAFDKTINNLSFGTQTIKSKKQFVSPEDKLSVSISDTRFKMNKWRLTAKLEHPLQTADGIISASSLLYRSYDVGKVVDTKLNEQGISIYEPSK</sequence>
<dbReference type="STRING" id="903983.BCR23_14410"/>
<accession>A0A1E5GYA9</accession>
<evidence type="ECO:0000259" key="1">
    <source>
        <dbReference type="Pfam" id="PF17936"/>
    </source>
</evidence>
<gene>
    <name evidence="2" type="ORF">BCR23_14410</name>
</gene>
<feature type="domain" description="Bacterial Ig" evidence="1">
    <location>
        <begin position="246"/>
        <end position="329"/>
    </location>
</feature>
<evidence type="ECO:0000313" key="3">
    <source>
        <dbReference type="Proteomes" id="UP000094764"/>
    </source>
</evidence>
<dbReference type="RefSeq" id="WP_069634284.1">
    <property type="nucleotide sequence ID" value="NZ_MIKB01000010.1"/>
</dbReference>
<dbReference type="InterPro" id="IPR013783">
    <property type="entry name" value="Ig-like_fold"/>
</dbReference>
<comment type="caution">
    <text evidence="2">The sequence shown here is derived from an EMBL/GenBank/DDBJ whole genome shotgun (WGS) entry which is preliminary data.</text>
</comment>
<evidence type="ECO:0000313" key="2">
    <source>
        <dbReference type="EMBL" id="OEG17711.1"/>
    </source>
</evidence>
<keyword evidence="3" id="KW-1185">Reference proteome</keyword>
<dbReference type="AlphaFoldDB" id="A0A1E5GYA9"/>
<feature type="non-terminal residue" evidence="2">
    <location>
        <position position="595"/>
    </location>
</feature>
<organism evidence="2 3">
    <name type="scientific">Enterococcus quebecensis</name>
    <dbReference type="NCBI Taxonomy" id="903983"/>
    <lineage>
        <taxon>Bacteria</taxon>
        <taxon>Bacillati</taxon>
        <taxon>Bacillota</taxon>
        <taxon>Bacilli</taxon>
        <taxon>Lactobacillales</taxon>
        <taxon>Enterococcaceae</taxon>
        <taxon>Enterococcus</taxon>
    </lineage>
</organism>
<reference evidence="3" key="1">
    <citation type="submission" date="2016-09" db="EMBL/GenBank/DDBJ databases">
        <authorList>
            <person name="Gulvik C.A."/>
        </authorList>
    </citation>
    <scope>NUCLEOTIDE SEQUENCE [LARGE SCALE GENOMIC DNA]</scope>
    <source>
        <strain evidence="3">LMG 26306</strain>
    </source>
</reference>
<dbReference type="Gene3D" id="2.60.40.10">
    <property type="entry name" value="Immunoglobulins"/>
    <property type="match status" value="1"/>
</dbReference>
<dbReference type="Pfam" id="PF17936">
    <property type="entry name" value="Big_6"/>
    <property type="match status" value="1"/>
</dbReference>
<dbReference type="Proteomes" id="UP000094764">
    <property type="component" value="Unassembled WGS sequence"/>
</dbReference>
<dbReference type="EMBL" id="MIKB01000010">
    <property type="protein sequence ID" value="OEG17711.1"/>
    <property type="molecule type" value="Genomic_DNA"/>
</dbReference>
<name>A0A1E5GYA9_9ENTE</name>
<proteinExistence type="predicted"/>
<feature type="non-terminal residue" evidence="2">
    <location>
        <position position="1"/>
    </location>
</feature>
<protein>
    <recommendedName>
        <fullName evidence="1">Bacterial Ig domain-containing protein</fullName>
    </recommendedName>
</protein>
<dbReference type="InterPro" id="IPR041498">
    <property type="entry name" value="Big_6"/>
</dbReference>